<gene>
    <name evidence="1" type="ORF">F929_03681</name>
</gene>
<name>R8YS12_9GAMM</name>
<dbReference type="AlphaFoldDB" id="R8YS12"/>
<protein>
    <submittedName>
        <fullName evidence="1">Uncharacterized protein</fullName>
    </submittedName>
</protein>
<accession>R8YS12</accession>
<dbReference type="EMBL" id="APQO01000007">
    <property type="protein sequence ID" value="EOQ71901.1"/>
    <property type="molecule type" value="Genomic_DNA"/>
</dbReference>
<proteinExistence type="predicted"/>
<dbReference type="RefSeq" id="WP_016146195.1">
    <property type="nucleotide sequence ID" value="NZ_CAJCKV010000014.1"/>
</dbReference>
<reference evidence="1 2" key="1">
    <citation type="submission" date="2013-02" db="EMBL/GenBank/DDBJ databases">
        <title>The Genome Sequence of Acinetobacter pittii ANC 4052.</title>
        <authorList>
            <consortium name="The Broad Institute Genome Sequencing Platform"/>
            <consortium name="The Broad Institute Genome Sequencing Center for Infectious Disease"/>
            <person name="Cerqueira G."/>
            <person name="Feldgarden M."/>
            <person name="Courvalin P."/>
            <person name="Perichon B."/>
            <person name="Grillot-Courvalin C."/>
            <person name="Clermont D."/>
            <person name="Rocha E."/>
            <person name="Yoon E.-J."/>
            <person name="Nemec A."/>
            <person name="Walker B."/>
            <person name="Young S.K."/>
            <person name="Zeng Q."/>
            <person name="Gargeya S."/>
            <person name="Fitzgerald M."/>
            <person name="Haas B."/>
            <person name="Abouelleil A."/>
            <person name="Alvarado L."/>
            <person name="Arachchi H.M."/>
            <person name="Berlin A.M."/>
            <person name="Chapman S.B."/>
            <person name="Dewar J."/>
            <person name="Goldberg J."/>
            <person name="Griggs A."/>
            <person name="Gujja S."/>
            <person name="Hansen M."/>
            <person name="Howarth C."/>
            <person name="Imamovic A."/>
            <person name="Larimer J."/>
            <person name="McCowan C."/>
            <person name="Murphy C."/>
            <person name="Neiman D."/>
            <person name="Pearson M."/>
            <person name="Priest M."/>
            <person name="Roberts A."/>
            <person name="Saif S."/>
            <person name="Shea T."/>
            <person name="Sisk P."/>
            <person name="Sykes S."/>
            <person name="Wortman J."/>
            <person name="Nusbaum C."/>
            <person name="Birren B."/>
        </authorList>
    </citation>
    <scope>NUCLEOTIDE SEQUENCE [LARGE SCALE GENOMIC DNA]</scope>
    <source>
        <strain evidence="1 2">ANC 4052</strain>
    </source>
</reference>
<dbReference type="OrthoDB" id="9133428at2"/>
<dbReference type="PATRIC" id="fig|1217689.3.peg.3620"/>
<dbReference type="Proteomes" id="UP000013986">
    <property type="component" value="Unassembled WGS sequence"/>
</dbReference>
<evidence type="ECO:0000313" key="2">
    <source>
        <dbReference type="Proteomes" id="UP000013986"/>
    </source>
</evidence>
<comment type="caution">
    <text evidence="1">The sequence shown here is derived from an EMBL/GenBank/DDBJ whole genome shotgun (WGS) entry which is preliminary data.</text>
</comment>
<sequence>MGLQVIVRCENENEIIKSLKDVVNLYEGFFIDKNLFGLSIPTHILDLVGEDNIWVALESFDVYDLWSGNWHYKKLSI</sequence>
<organism evidence="1 2">
    <name type="scientific">Acinetobacter lactucae</name>
    <dbReference type="NCBI Taxonomy" id="1785128"/>
    <lineage>
        <taxon>Bacteria</taxon>
        <taxon>Pseudomonadati</taxon>
        <taxon>Pseudomonadota</taxon>
        <taxon>Gammaproteobacteria</taxon>
        <taxon>Moraxellales</taxon>
        <taxon>Moraxellaceae</taxon>
        <taxon>Acinetobacter</taxon>
        <taxon>Acinetobacter calcoaceticus/baumannii complex</taxon>
    </lineage>
</organism>
<evidence type="ECO:0000313" key="1">
    <source>
        <dbReference type="EMBL" id="EOQ71901.1"/>
    </source>
</evidence>
<dbReference type="HOGENOM" id="CLU_2630096_0_0_6"/>